<feature type="chain" id="PRO_5002299888" description="Outer membrane protein beta-barrel domain-containing protein" evidence="1">
    <location>
        <begin position="21"/>
        <end position="170"/>
    </location>
</feature>
<feature type="signal peptide" evidence="1">
    <location>
        <begin position="1"/>
        <end position="20"/>
    </location>
</feature>
<accession>A0A0D5YQB5</accession>
<keyword evidence="3" id="KW-1185">Reference proteome</keyword>
<keyword evidence="1" id="KW-0732">Signal</keyword>
<evidence type="ECO:0000256" key="1">
    <source>
        <dbReference type="SAM" id="SignalP"/>
    </source>
</evidence>
<name>A0A0D5YQB5_9FLAO</name>
<gene>
    <name evidence="2" type="ORF">VC82_343</name>
</gene>
<dbReference type="KEGG" id="mlt:VC82_343"/>
<evidence type="ECO:0008006" key="4">
    <source>
        <dbReference type="Google" id="ProtNLM"/>
    </source>
</evidence>
<dbReference type="STRING" id="516051.VC82_343"/>
<evidence type="ECO:0000313" key="2">
    <source>
        <dbReference type="EMBL" id="AKA34026.1"/>
    </source>
</evidence>
<reference evidence="2 3" key="1">
    <citation type="submission" date="2015-03" db="EMBL/GenBank/DDBJ databases">
        <title>Complete genome sequence of Muricauda lutaonensis CC-HSB-11T, isolated from a coastal hot spring.</title>
        <authorList>
            <person name="Kim K.M."/>
        </authorList>
    </citation>
    <scope>NUCLEOTIDE SEQUENCE [LARGE SCALE GENOMIC DNA]</scope>
    <source>
        <strain evidence="2 3">CC-HSB-11</strain>
    </source>
</reference>
<organism evidence="2 3">
    <name type="scientific">Flagellimonas lutaonensis</name>
    <dbReference type="NCBI Taxonomy" id="516051"/>
    <lineage>
        <taxon>Bacteria</taxon>
        <taxon>Pseudomonadati</taxon>
        <taxon>Bacteroidota</taxon>
        <taxon>Flavobacteriia</taxon>
        <taxon>Flavobacteriales</taxon>
        <taxon>Flavobacteriaceae</taxon>
        <taxon>Flagellimonas</taxon>
    </lineage>
</organism>
<dbReference type="HOGENOM" id="CLU_1592733_0_0_10"/>
<dbReference type="PATRIC" id="fig|516051.4.peg.356"/>
<evidence type="ECO:0000313" key="3">
    <source>
        <dbReference type="Proteomes" id="UP000032726"/>
    </source>
</evidence>
<protein>
    <recommendedName>
        <fullName evidence="4">Outer membrane protein beta-barrel domain-containing protein</fullName>
    </recommendedName>
</protein>
<dbReference type="RefSeq" id="WP_045803169.1">
    <property type="nucleotide sequence ID" value="NZ_CP011071.1"/>
</dbReference>
<proteinExistence type="predicted"/>
<dbReference type="AlphaFoldDB" id="A0A0D5YQB5"/>
<dbReference type="EMBL" id="CP011071">
    <property type="protein sequence ID" value="AKA34026.1"/>
    <property type="molecule type" value="Genomic_DNA"/>
</dbReference>
<dbReference type="OrthoDB" id="945117at2"/>
<sequence length="170" mass="17696">MKKVLLTALSIFGTIALMNAQSGNSGQTSEGSWFLEANTGSFSTGNTSFSLTSSDGNTSWSIGGDVGYFVAEDLAIKGGLGYTDVGIGDGFLVYKVGAKYYLNGQIPLGADFTGISSDGNGASWIGLQGGYAIFLGDMVAIEPGIRYNLTLDEADADSIFQAFVGFTIFL</sequence>
<dbReference type="Proteomes" id="UP000032726">
    <property type="component" value="Chromosome"/>
</dbReference>